<keyword evidence="2" id="KW-0812">Transmembrane</keyword>
<name>A0ABT0EA59_9GAMM</name>
<dbReference type="Pfam" id="PF20567">
    <property type="entry name" value="DUF6776"/>
    <property type="match status" value="1"/>
</dbReference>
<feature type="coiled-coil region" evidence="1">
    <location>
        <begin position="59"/>
        <end position="121"/>
    </location>
</feature>
<organism evidence="3 4">
    <name type="scientific">Alcanivorax quisquiliarum</name>
    <dbReference type="NCBI Taxonomy" id="2933565"/>
    <lineage>
        <taxon>Bacteria</taxon>
        <taxon>Pseudomonadati</taxon>
        <taxon>Pseudomonadota</taxon>
        <taxon>Gammaproteobacteria</taxon>
        <taxon>Oceanospirillales</taxon>
        <taxon>Alcanivoracaceae</taxon>
        <taxon>Alcanivorax</taxon>
    </lineage>
</organism>
<keyword evidence="2" id="KW-0472">Membrane</keyword>
<feature type="transmembrane region" description="Helical" evidence="2">
    <location>
        <begin position="30"/>
        <end position="48"/>
    </location>
</feature>
<dbReference type="RefSeq" id="WP_246953472.1">
    <property type="nucleotide sequence ID" value="NZ_JALKII010000011.1"/>
</dbReference>
<gene>
    <name evidence="3" type="ORF">MU846_13125</name>
</gene>
<dbReference type="Proteomes" id="UP001165524">
    <property type="component" value="Unassembled WGS sequence"/>
</dbReference>
<evidence type="ECO:0000256" key="2">
    <source>
        <dbReference type="SAM" id="Phobius"/>
    </source>
</evidence>
<proteinExistence type="predicted"/>
<protein>
    <submittedName>
        <fullName evidence="3">Uncharacterized protein</fullName>
    </submittedName>
</protein>
<evidence type="ECO:0000313" key="3">
    <source>
        <dbReference type="EMBL" id="MCK0538650.1"/>
    </source>
</evidence>
<reference evidence="3" key="1">
    <citation type="submission" date="2022-04" db="EMBL/GenBank/DDBJ databases">
        <title>Alcanivorax sp. CY1518 draft genome sequence.</title>
        <authorList>
            <person name="Zhao G."/>
            <person name="An M."/>
        </authorList>
    </citation>
    <scope>NUCLEOTIDE SEQUENCE</scope>
    <source>
        <strain evidence="3">CY1518</strain>
    </source>
</reference>
<keyword evidence="1" id="KW-0175">Coiled coil</keyword>
<dbReference type="EMBL" id="JALKII010000011">
    <property type="protein sequence ID" value="MCK0538650.1"/>
    <property type="molecule type" value="Genomic_DNA"/>
</dbReference>
<accession>A0ABT0EA59</accession>
<evidence type="ECO:0000256" key="1">
    <source>
        <dbReference type="SAM" id="Coils"/>
    </source>
</evidence>
<keyword evidence="2" id="KW-1133">Transmembrane helix</keyword>
<keyword evidence="4" id="KW-1185">Reference proteome</keyword>
<comment type="caution">
    <text evidence="3">The sequence shown here is derived from an EMBL/GenBank/DDBJ whole genome shotgun (WGS) entry which is preliminary data.</text>
</comment>
<evidence type="ECO:0000313" key="4">
    <source>
        <dbReference type="Proteomes" id="UP001165524"/>
    </source>
</evidence>
<sequence length="251" mass="28143">MMKKKRGPVSEMTLVPVDLRRQRQQRLQRIMLAIIIIPLVFAAGYFSAGNGGWGAGIEQQRLRMKVSSLETSLREARDELALHRTSSEVSFQAQEQVRQELRGLRDQIAELEEAVAFYKNVMAPGDGEQGLRIERFDLAPTEDEGVYHYRLVLTQVGDNRDFIAGSITLTLEGQRAGERVSIPAAELVRTDASNTRFRFRYLQELSGSVEVPADIQPGNIKVEAAATGRGGQRVERQFGWQLQERDSARAG</sequence>
<dbReference type="InterPro" id="IPR046703">
    <property type="entry name" value="DUF6776"/>
</dbReference>